<dbReference type="FunFam" id="3.40.50.720:FF:000084">
    <property type="entry name" value="Short-chain dehydrogenase reductase"/>
    <property type="match status" value="1"/>
</dbReference>
<evidence type="ECO:0000256" key="2">
    <source>
        <dbReference type="ARBA" id="ARBA00023002"/>
    </source>
</evidence>
<dbReference type="EMBL" id="AP022871">
    <property type="protein sequence ID" value="BCB84523.1"/>
    <property type="molecule type" value="Genomic_DNA"/>
</dbReference>
<dbReference type="PRINTS" id="PR00081">
    <property type="entry name" value="GDHRDH"/>
</dbReference>
<dbReference type="PANTHER" id="PTHR42879">
    <property type="entry name" value="3-OXOACYL-(ACYL-CARRIER-PROTEIN) REDUCTASE"/>
    <property type="match status" value="1"/>
</dbReference>
<dbReference type="AlphaFoldDB" id="A0A6F8YES0"/>
<dbReference type="Pfam" id="PF13561">
    <property type="entry name" value="adh_short_C2"/>
    <property type="match status" value="1"/>
</dbReference>
<dbReference type="GO" id="GO:0032787">
    <property type="term" value="P:monocarboxylic acid metabolic process"/>
    <property type="evidence" value="ECO:0007669"/>
    <property type="project" value="UniProtKB-ARBA"/>
</dbReference>
<gene>
    <name evidence="4" type="ORF">Psuf_018360</name>
</gene>
<name>A0A6F8YES0_9ACTN</name>
<comment type="similarity">
    <text evidence="1">Belongs to the short-chain dehydrogenases/reductases (SDR) family.</text>
</comment>
<organism evidence="4 5">
    <name type="scientific">Phytohabitans suffuscus</name>
    <dbReference type="NCBI Taxonomy" id="624315"/>
    <lineage>
        <taxon>Bacteria</taxon>
        <taxon>Bacillati</taxon>
        <taxon>Actinomycetota</taxon>
        <taxon>Actinomycetes</taxon>
        <taxon>Micromonosporales</taxon>
        <taxon>Micromonosporaceae</taxon>
    </lineage>
</organism>
<reference evidence="4 5" key="2">
    <citation type="submission" date="2020-03" db="EMBL/GenBank/DDBJ databases">
        <authorList>
            <person name="Ichikawa N."/>
            <person name="Kimura A."/>
            <person name="Kitahashi Y."/>
            <person name="Uohara A."/>
        </authorList>
    </citation>
    <scope>NUCLEOTIDE SEQUENCE [LARGE SCALE GENOMIC DNA]</scope>
    <source>
        <strain evidence="4 5">NBRC 105367</strain>
    </source>
</reference>
<evidence type="ECO:0000313" key="5">
    <source>
        <dbReference type="Proteomes" id="UP000503011"/>
    </source>
</evidence>
<dbReference type="GO" id="GO:0016491">
    <property type="term" value="F:oxidoreductase activity"/>
    <property type="evidence" value="ECO:0007669"/>
    <property type="project" value="UniProtKB-KW"/>
</dbReference>
<dbReference type="InterPro" id="IPR050259">
    <property type="entry name" value="SDR"/>
</dbReference>
<proteinExistence type="inferred from homology"/>
<sequence length="253" mass="25944">MSVATVHYGLEGRHALVTGASRGIGRAVASTLARNGAEVTCVGRHADTLEAAVKEIVAAGGRATAAPGDVTDRAFLERLVADGPVVDILVNNAGVNFVEPLIDVSYEHIEAILATNVAAVAYLSSLVAARMVAAERPGVIISVSSAQAHVGASGRAVYSASKHAVEGLTKSMALELAPSGIRAVTVAPTFTYTEMTAKRLDNPEFRSQVEESIPLGRVAAPAEIAEAVAWLASPAASFVTGSSLLLDGGFTAR</sequence>
<dbReference type="SMART" id="SM00822">
    <property type="entry name" value="PKS_KR"/>
    <property type="match status" value="1"/>
</dbReference>
<dbReference type="Gene3D" id="3.40.50.720">
    <property type="entry name" value="NAD(P)-binding Rossmann-like Domain"/>
    <property type="match status" value="1"/>
</dbReference>
<dbReference type="PRINTS" id="PR00080">
    <property type="entry name" value="SDRFAMILY"/>
</dbReference>
<reference evidence="4 5" key="1">
    <citation type="submission" date="2020-03" db="EMBL/GenBank/DDBJ databases">
        <title>Whole genome shotgun sequence of Phytohabitans suffuscus NBRC 105367.</title>
        <authorList>
            <person name="Komaki H."/>
            <person name="Tamura T."/>
        </authorList>
    </citation>
    <scope>NUCLEOTIDE SEQUENCE [LARGE SCALE GENOMIC DNA]</scope>
    <source>
        <strain evidence="4 5">NBRC 105367</strain>
    </source>
</reference>
<protein>
    <submittedName>
        <fullName evidence="4">3-oxoacyl-ACP reductase</fullName>
    </submittedName>
</protein>
<evidence type="ECO:0000256" key="1">
    <source>
        <dbReference type="ARBA" id="ARBA00006484"/>
    </source>
</evidence>
<dbReference type="CDD" id="cd05233">
    <property type="entry name" value="SDR_c"/>
    <property type="match status" value="1"/>
</dbReference>
<dbReference type="KEGG" id="psuu:Psuf_018360"/>
<evidence type="ECO:0000259" key="3">
    <source>
        <dbReference type="SMART" id="SM00822"/>
    </source>
</evidence>
<feature type="domain" description="Ketoreductase" evidence="3">
    <location>
        <begin position="13"/>
        <end position="189"/>
    </location>
</feature>
<dbReference type="InterPro" id="IPR036291">
    <property type="entry name" value="NAD(P)-bd_dom_sf"/>
</dbReference>
<dbReference type="PROSITE" id="PS00061">
    <property type="entry name" value="ADH_SHORT"/>
    <property type="match status" value="1"/>
</dbReference>
<dbReference type="InterPro" id="IPR057326">
    <property type="entry name" value="KR_dom"/>
</dbReference>
<dbReference type="SUPFAM" id="SSF51735">
    <property type="entry name" value="NAD(P)-binding Rossmann-fold domains"/>
    <property type="match status" value="1"/>
</dbReference>
<dbReference type="InterPro" id="IPR002347">
    <property type="entry name" value="SDR_fam"/>
</dbReference>
<keyword evidence="5" id="KW-1185">Reference proteome</keyword>
<dbReference type="RefSeq" id="WP_173155725.1">
    <property type="nucleotide sequence ID" value="NZ_AP022871.1"/>
</dbReference>
<dbReference type="PANTHER" id="PTHR42879:SF2">
    <property type="entry name" value="3-OXOACYL-[ACYL-CARRIER-PROTEIN] REDUCTASE FABG"/>
    <property type="match status" value="1"/>
</dbReference>
<dbReference type="InterPro" id="IPR020904">
    <property type="entry name" value="Sc_DH/Rdtase_CS"/>
</dbReference>
<keyword evidence="2" id="KW-0560">Oxidoreductase</keyword>
<accession>A0A6F8YES0</accession>
<dbReference type="Proteomes" id="UP000503011">
    <property type="component" value="Chromosome"/>
</dbReference>
<evidence type="ECO:0000313" key="4">
    <source>
        <dbReference type="EMBL" id="BCB84523.1"/>
    </source>
</evidence>